<accession>A0A3S0QIP2</accession>
<evidence type="ECO:0000313" key="2">
    <source>
        <dbReference type="Proteomes" id="UP000276953"/>
    </source>
</evidence>
<sequence>MNIKISRNGKTESLTVKTFEPKELNIKKEQKDFFKMLDNQTGYFTWEAQMGKAFRELQPTQNTKGIVIDLRSYPSDFVVFSMGKLLKKILQIL</sequence>
<comment type="caution">
    <text evidence="1">The sequence shown here is derived from an EMBL/GenBank/DDBJ whole genome shotgun (WGS) entry which is preliminary data.</text>
</comment>
<dbReference type="Proteomes" id="UP000276953">
    <property type="component" value="Unassembled WGS sequence"/>
</dbReference>
<name>A0A3S0QIP2_9FLAO</name>
<evidence type="ECO:0008006" key="3">
    <source>
        <dbReference type="Google" id="ProtNLM"/>
    </source>
</evidence>
<gene>
    <name evidence="1" type="ORF">EJ377_08010</name>
</gene>
<evidence type="ECO:0000313" key="1">
    <source>
        <dbReference type="EMBL" id="RTZ50025.1"/>
    </source>
</evidence>
<organism evidence="1 2">
    <name type="scientific">Chryseobacterium arthrosphaerae</name>
    <dbReference type="NCBI Taxonomy" id="651561"/>
    <lineage>
        <taxon>Bacteria</taxon>
        <taxon>Pseudomonadati</taxon>
        <taxon>Bacteroidota</taxon>
        <taxon>Flavobacteriia</taxon>
        <taxon>Flavobacteriales</taxon>
        <taxon>Weeksellaceae</taxon>
        <taxon>Chryseobacterium group</taxon>
        <taxon>Chryseobacterium</taxon>
    </lineage>
</organism>
<dbReference type="AlphaFoldDB" id="A0A3S0QIP2"/>
<reference evidence="1 2" key="1">
    <citation type="submission" date="2018-12" db="EMBL/GenBank/DDBJ databases">
        <title>Draft Genome Sequence of Chryseobacterium arthrosphaerae strain ED882-96 Isolated from the Blood of a Patient with Liver Cirrhosis in Taiwan.</title>
        <authorList>
            <person name="Lin J.-N."/>
            <person name="Lai C.-H."/>
            <person name="Yang C.-H."/>
            <person name="Huang Y.-H."/>
        </authorList>
    </citation>
    <scope>NUCLEOTIDE SEQUENCE [LARGE SCALE GENOMIC DNA]</scope>
    <source>
        <strain evidence="1 2">ED882-96</strain>
    </source>
</reference>
<protein>
    <recommendedName>
        <fullName evidence="3">Tail specific protease domain-containing protein</fullName>
    </recommendedName>
</protein>
<proteinExistence type="predicted"/>
<dbReference type="EMBL" id="RYFC01000001">
    <property type="protein sequence ID" value="RTZ50025.1"/>
    <property type="molecule type" value="Genomic_DNA"/>
</dbReference>